<evidence type="ECO:0000313" key="3">
    <source>
        <dbReference type="EMBL" id="PYI36699.1"/>
    </source>
</evidence>
<feature type="signal peptide" evidence="1">
    <location>
        <begin position="1"/>
        <end position="19"/>
    </location>
</feature>
<dbReference type="EMBL" id="KZ825463">
    <property type="protein sequence ID" value="PYI36699.1"/>
    <property type="molecule type" value="Genomic_DNA"/>
</dbReference>
<organism evidence="3 4">
    <name type="scientific">Aspergillus indologenus CBS 114.80</name>
    <dbReference type="NCBI Taxonomy" id="1450541"/>
    <lineage>
        <taxon>Eukaryota</taxon>
        <taxon>Fungi</taxon>
        <taxon>Dikarya</taxon>
        <taxon>Ascomycota</taxon>
        <taxon>Pezizomycotina</taxon>
        <taxon>Eurotiomycetes</taxon>
        <taxon>Eurotiomycetidae</taxon>
        <taxon>Eurotiales</taxon>
        <taxon>Aspergillaceae</taxon>
        <taxon>Aspergillus</taxon>
        <taxon>Aspergillus subgen. Circumdati</taxon>
    </lineage>
</organism>
<dbReference type="InterPro" id="IPR003010">
    <property type="entry name" value="C-N_Hydrolase"/>
</dbReference>
<gene>
    <name evidence="3" type="ORF">BP00DRAFT_410846</name>
</gene>
<dbReference type="Proteomes" id="UP000248817">
    <property type="component" value="Unassembled WGS sequence"/>
</dbReference>
<dbReference type="AlphaFoldDB" id="A0A2V5IJ47"/>
<accession>A0A2V5IJ47</accession>
<dbReference type="Pfam" id="PF00795">
    <property type="entry name" value="CN_hydrolase"/>
    <property type="match status" value="1"/>
</dbReference>
<protein>
    <recommendedName>
        <fullName evidence="2">CN hydrolase domain-containing protein</fullName>
    </recommendedName>
</protein>
<feature type="domain" description="CN hydrolase" evidence="2">
    <location>
        <begin position="66"/>
        <end position="111"/>
    </location>
</feature>
<feature type="chain" id="PRO_5015863896" description="CN hydrolase domain-containing protein" evidence="1">
    <location>
        <begin position="20"/>
        <end position="157"/>
    </location>
</feature>
<keyword evidence="1" id="KW-0732">Signal</keyword>
<evidence type="ECO:0000259" key="2">
    <source>
        <dbReference type="Pfam" id="PF00795"/>
    </source>
</evidence>
<dbReference type="Gene3D" id="3.60.110.10">
    <property type="entry name" value="Carbon-nitrogen hydrolase"/>
    <property type="match status" value="1"/>
</dbReference>
<evidence type="ECO:0000256" key="1">
    <source>
        <dbReference type="SAM" id="SignalP"/>
    </source>
</evidence>
<name>A0A2V5IJ47_9EURO</name>
<sequence length="157" mass="17085">MLLASVATLLATAVITAQAAAVAPLASDSRMKRDPATGFEWDPENFKVAAVRKPRVGFVYHALSDQLTWWNYDLNATIAQSVEMIHQAAAEGTKFIAFPELYFPGSTPRTRSSYPAFRTANGPEDLFPVSVRSVISSRPLGNPVIQPADATFDISEK</sequence>
<keyword evidence="4" id="KW-1185">Reference proteome</keyword>
<dbReference type="InterPro" id="IPR036526">
    <property type="entry name" value="C-N_Hydrolase_sf"/>
</dbReference>
<dbReference type="SUPFAM" id="SSF56317">
    <property type="entry name" value="Carbon-nitrogen hydrolase"/>
    <property type="match status" value="1"/>
</dbReference>
<reference evidence="3 4" key="1">
    <citation type="submission" date="2018-02" db="EMBL/GenBank/DDBJ databases">
        <title>The genomes of Aspergillus section Nigri reveals drivers in fungal speciation.</title>
        <authorList>
            <consortium name="DOE Joint Genome Institute"/>
            <person name="Vesth T.C."/>
            <person name="Nybo J."/>
            <person name="Theobald S."/>
            <person name="Brandl J."/>
            <person name="Frisvad J.C."/>
            <person name="Nielsen K.F."/>
            <person name="Lyhne E.K."/>
            <person name="Kogle M.E."/>
            <person name="Kuo A."/>
            <person name="Riley R."/>
            <person name="Clum A."/>
            <person name="Nolan M."/>
            <person name="Lipzen A."/>
            <person name="Salamov A."/>
            <person name="Henrissat B."/>
            <person name="Wiebenga A."/>
            <person name="De vries R.P."/>
            <person name="Grigoriev I.V."/>
            <person name="Mortensen U.H."/>
            <person name="Andersen M.R."/>
            <person name="Baker S.E."/>
        </authorList>
    </citation>
    <scope>NUCLEOTIDE SEQUENCE [LARGE SCALE GENOMIC DNA]</scope>
    <source>
        <strain evidence="3 4">CBS 114.80</strain>
    </source>
</reference>
<evidence type="ECO:0000313" key="4">
    <source>
        <dbReference type="Proteomes" id="UP000248817"/>
    </source>
</evidence>
<proteinExistence type="predicted"/>